<dbReference type="InterPro" id="IPR043502">
    <property type="entry name" value="DNA/RNA_pol_sf"/>
</dbReference>
<dbReference type="GO" id="GO:0003676">
    <property type="term" value="F:nucleic acid binding"/>
    <property type="evidence" value="ECO:0007669"/>
    <property type="project" value="InterPro"/>
</dbReference>
<dbReference type="CDD" id="cd09274">
    <property type="entry name" value="RNase_HI_RT_Ty3"/>
    <property type="match status" value="1"/>
</dbReference>
<reference evidence="11" key="2">
    <citation type="submission" date="2021-08" db="EMBL/GenBank/DDBJ databases">
        <authorList>
            <person name="Eriksson T."/>
        </authorList>
    </citation>
    <scope>NUCLEOTIDE SEQUENCE</scope>
    <source>
        <strain evidence="11">Stoneville</strain>
        <tissue evidence="11">Whole head</tissue>
    </source>
</reference>
<dbReference type="SUPFAM" id="SSF56672">
    <property type="entry name" value="DNA/RNA polymerases"/>
    <property type="match status" value="1"/>
</dbReference>
<dbReference type="Pfam" id="PF17921">
    <property type="entry name" value="Integrase_H2C2"/>
    <property type="match status" value="1"/>
</dbReference>
<dbReference type="Gene3D" id="1.10.340.70">
    <property type="match status" value="1"/>
</dbReference>
<dbReference type="FunFam" id="1.10.340.70:FF:000001">
    <property type="entry name" value="Retrovirus-related Pol polyprotein from transposon gypsy-like Protein"/>
    <property type="match status" value="1"/>
</dbReference>
<dbReference type="InterPro" id="IPR012337">
    <property type="entry name" value="RNaseH-like_sf"/>
</dbReference>
<keyword evidence="12" id="KW-1185">Reference proteome</keyword>
<dbReference type="Gene3D" id="3.30.420.10">
    <property type="entry name" value="Ribonuclease H-like superfamily/Ribonuclease H"/>
    <property type="match status" value="1"/>
</dbReference>
<dbReference type="AlphaFoldDB" id="A0A8J6HLH3"/>
<feature type="region of interest" description="Disordered" evidence="8">
    <location>
        <begin position="661"/>
        <end position="689"/>
    </location>
</feature>
<dbReference type="PANTHER" id="PTHR37984:SF5">
    <property type="entry name" value="PROTEIN NYNRIN-LIKE"/>
    <property type="match status" value="1"/>
</dbReference>
<evidence type="ECO:0000259" key="10">
    <source>
        <dbReference type="Pfam" id="PF17921"/>
    </source>
</evidence>
<keyword evidence="5" id="KW-0255">Endonuclease</keyword>
<proteinExistence type="predicted"/>
<evidence type="ECO:0000313" key="12">
    <source>
        <dbReference type="Proteomes" id="UP000719412"/>
    </source>
</evidence>
<name>A0A8J6HLH3_TENMO</name>
<protein>
    <recommendedName>
        <fullName evidence="1">RNA-directed DNA polymerase</fullName>
        <ecNumber evidence="1">2.7.7.49</ecNumber>
    </recommendedName>
</protein>
<dbReference type="InterPro" id="IPR036397">
    <property type="entry name" value="RNaseH_sf"/>
</dbReference>
<feature type="region of interest" description="Disordered" evidence="8">
    <location>
        <begin position="556"/>
        <end position="585"/>
    </location>
</feature>
<evidence type="ECO:0000313" key="11">
    <source>
        <dbReference type="EMBL" id="KAH0816463.1"/>
    </source>
</evidence>
<dbReference type="EMBL" id="JABDTM020021493">
    <property type="protein sequence ID" value="KAH0816463.1"/>
    <property type="molecule type" value="Genomic_DNA"/>
</dbReference>
<sequence>MDKKRQKTSTFSSLLYCHPEELVLWYTQEFLFPKLQLFTNIVSPNLEDIFAECRLPTLVSPITTPCNDTVSELLDGYGPSPPVRTTVVARPMFIPTPDQLPFTTSRHRYIMHNAAMDVEFKWEQLLSQMEEGLFPVVEMSMLEVIEVKLRQSDEAAMLTDASSYALGTALFQGEDPDERPIEYASRLLKPPEKNYSTTESEALAVVWSIQKFRGYLEEAPAVIITDYQPLRWLMSLKSPSGRLARWALQLQPYNLRIEYTPGKANVVADTLSRPFLTEEPPLCHISLIHTEFPRRGAAEIRQGQLNDPDLKKIIDAYEHGTREETERWTARAQLVVPKQERDNILREFLDMPTAGHYGTDHTLTKISRHFYWPGIRHDVKDYVRKCNACQRYKVDNKKPAGLLQTPVLHQRFEFLSIDLFGPLPEGRNPMDRVIFINTSHCRYLRMDPRITQKFTPVYHPSANMVERKNRDLKTQLAILVGTNHTDWPNKLPAIRFAMNTAKCSSTGYSAAFLNFSRELRTPAEVSHDLRSVIQNENFIPEVTPRLLRLADHLKEAQEVQEKEQHRRKTSADSKRRPGPTYAPGDRVYVVTHLVSNASKQRSSKFNPRRDGPYLILFAKGPCSYEVASLEAPGIPFGVYHTSALTPAQEEDQSTPVIPIRRRGRPRKVPPTTTTLRTSVETPKSSEGGDCNAPFSTRALRRIFFTTHSSCALAIGP</sequence>
<evidence type="ECO:0000256" key="5">
    <source>
        <dbReference type="ARBA" id="ARBA00022759"/>
    </source>
</evidence>
<keyword evidence="4" id="KW-0540">Nuclease</keyword>
<reference evidence="11" key="1">
    <citation type="journal article" date="2020" name="J Insects Food Feed">
        <title>The yellow mealworm (Tenebrio molitor) genome: a resource for the emerging insects as food and feed industry.</title>
        <authorList>
            <person name="Eriksson T."/>
            <person name="Andere A."/>
            <person name="Kelstrup H."/>
            <person name="Emery V."/>
            <person name="Picard C."/>
        </authorList>
    </citation>
    <scope>NUCLEOTIDE SEQUENCE</scope>
    <source>
        <strain evidence="11">Stoneville</strain>
        <tissue evidence="11">Whole head</tissue>
    </source>
</reference>
<feature type="compositionally biased region" description="Basic and acidic residues" evidence="8">
    <location>
        <begin position="556"/>
        <end position="575"/>
    </location>
</feature>
<dbReference type="EC" id="2.7.7.49" evidence="1"/>
<dbReference type="GO" id="GO:0003964">
    <property type="term" value="F:RNA-directed DNA polymerase activity"/>
    <property type="evidence" value="ECO:0007669"/>
    <property type="project" value="UniProtKB-KW"/>
</dbReference>
<dbReference type="GO" id="GO:0016787">
    <property type="term" value="F:hydrolase activity"/>
    <property type="evidence" value="ECO:0007669"/>
    <property type="project" value="UniProtKB-KW"/>
</dbReference>
<feature type="compositionally biased region" description="Low complexity" evidence="8">
    <location>
        <begin position="669"/>
        <end position="682"/>
    </location>
</feature>
<dbReference type="PANTHER" id="PTHR37984">
    <property type="entry name" value="PROTEIN CBG26694"/>
    <property type="match status" value="1"/>
</dbReference>
<evidence type="ECO:0000256" key="6">
    <source>
        <dbReference type="ARBA" id="ARBA00022801"/>
    </source>
</evidence>
<keyword evidence="7" id="KW-0695">RNA-directed DNA polymerase</keyword>
<organism evidence="11 12">
    <name type="scientific">Tenebrio molitor</name>
    <name type="common">Yellow mealworm beetle</name>
    <dbReference type="NCBI Taxonomy" id="7067"/>
    <lineage>
        <taxon>Eukaryota</taxon>
        <taxon>Metazoa</taxon>
        <taxon>Ecdysozoa</taxon>
        <taxon>Arthropoda</taxon>
        <taxon>Hexapoda</taxon>
        <taxon>Insecta</taxon>
        <taxon>Pterygota</taxon>
        <taxon>Neoptera</taxon>
        <taxon>Endopterygota</taxon>
        <taxon>Coleoptera</taxon>
        <taxon>Polyphaga</taxon>
        <taxon>Cucujiformia</taxon>
        <taxon>Tenebrionidae</taxon>
        <taxon>Tenebrio</taxon>
    </lineage>
</organism>
<evidence type="ECO:0000256" key="8">
    <source>
        <dbReference type="SAM" id="MobiDB-lite"/>
    </source>
</evidence>
<dbReference type="InterPro" id="IPR050951">
    <property type="entry name" value="Retrovirus_Pol_polyprotein"/>
</dbReference>
<dbReference type="SUPFAM" id="SSF53098">
    <property type="entry name" value="Ribonuclease H-like"/>
    <property type="match status" value="1"/>
</dbReference>
<gene>
    <name evidence="11" type="ORF">GEV33_006328</name>
</gene>
<evidence type="ECO:0000256" key="1">
    <source>
        <dbReference type="ARBA" id="ARBA00012493"/>
    </source>
</evidence>
<feature type="domain" description="Integrase zinc-binding" evidence="10">
    <location>
        <begin position="336"/>
        <end position="394"/>
    </location>
</feature>
<dbReference type="InterPro" id="IPR041373">
    <property type="entry name" value="RT_RNaseH"/>
</dbReference>
<evidence type="ECO:0000256" key="4">
    <source>
        <dbReference type="ARBA" id="ARBA00022722"/>
    </source>
</evidence>
<evidence type="ECO:0000259" key="9">
    <source>
        <dbReference type="Pfam" id="PF17917"/>
    </source>
</evidence>
<dbReference type="Proteomes" id="UP000719412">
    <property type="component" value="Unassembled WGS sequence"/>
</dbReference>
<comment type="caution">
    <text evidence="11">The sequence shown here is derived from an EMBL/GenBank/DDBJ whole genome shotgun (WGS) entry which is preliminary data.</text>
</comment>
<keyword evidence="2" id="KW-0808">Transferase</keyword>
<dbReference type="FunFam" id="3.10.20.370:FF:000001">
    <property type="entry name" value="Retrovirus-related Pol polyprotein from transposon 17.6-like protein"/>
    <property type="match status" value="1"/>
</dbReference>
<feature type="domain" description="Reverse transcriptase RNase H-like" evidence="9">
    <location>
        <begin position="154"/>
        <end position="253"/>
    </location>
</feature>
<dbReference type="GO" id="GO:0042575">
    <property type="term" value="C:DNA polymerase complex"/>
    <property type="evidence" value="ECO:0007669"/>
    <property type="project" value="UniProtKB-ARBA"/>
</dbReference>
<dbReference type="Pfam" id="PF17917">
    <property type="entry name" value="RT_RNaseH"/>
    <property type="match status" value="1"/>
</dbReference>
<evidence type="ECO:0000256" key="7">
    <source>
        <dbReference type="ARBA" id="ARBA00022918"/>
    </source>
</evidence>
<accession>A0A8J6HLH3</accession>
<keyword evidence="3" id="KW-0548">Nucleotidyltransferase</keyword>
<evidence type="ECO:0000256" key="2">
    <source>
        <dbReference type="ARBA" id="ARBA00022679"/>
    </source>
</evidence>
<keyword evidence="6" id="KW-0378">Hydrolase</keyword>
<dbReference type="InterPro" id="IPR041588">
    <property type="entry name" value="Integrase_H2C2"/>
</dbReference>
<dbReference type="GO" id="GO:0004519">
    <property type="term" value="F:endonuclease activity"/>
    <property type="evidence" value="ECO:0007669"/>
    <property type="project" value="UniProtKB-KW"/>
</dbReference>
<evidence type="ECO:0000256" key="3">
    <source>
        <dbReference type="ARBA" id="ARBA00022695"/>
    </source>
</evidence>